<geneLocation type="plasmid" evidence="10">
    <name>pLAC-P03</name>
</geneLocation>
<dbReference type="InterPro" id="IPR003439">
    <property type="entry name" value="ABC_transporter-like_ATP-bd"/>
</dbReference>
<dbReference type="GO" id="GO:0005524">
    <property type="term" value="F:ATP binding"/>
    <property type="evidence" value="ECO:0007669"/>
    <property type="project" value="UniProtKB-KW"/>
</dbReference>
<dbReference type="EMBL" id="CP002141">
    <property type="protein sequence ID" value="ADM29018.1"/>
    <property type="molecule type" value="Genomic_DNA"/>
</dbReference>
<geneLocation type="plasmid" evidence="8">
    <name>p18809-P03</name>
</geneLocation>
<dbReference type="InterPro" id="IPR003593">
    <property type="entry name" value="AAA+_ATPase"/>
</dbReference>
<evidence type="ECO:0000313" key="7">
    <source>
        <dbReference type="EMBL" id="ADM28853.1"/>
    </source>
</evidence>
<geneLocation type="plasmid" evidence="9">
    <name>p18810-P03</name>
</geneLocation>
<keyword evidence="4" id="KW-0067">ATP-binding</keyword>
<dbReference type="Gene3D" id="3.40.50.300">
    <property type="entry name" value="P-loop containing nucleotide triphosphate hydrolases"/>
    <property type="match status" value="1"/>
</dbReference>
<keyword evidence="3" id="KW-0547">Nucleotide-binding</keyword>
<evidence type="ECO:0000313" key="8">
    <source>
        <dbReference type="EMBL" id="ADM28976.1"/>
    </source>
</evidence>
<evidence type="ECO:0000256" key="1">
    <source>
        <dbReference type="ARBA" id="ARBA00005417"/>
    </source>
</evidence>
<dbReference type="AlphaFoldDB" id="E4PXL6"/>
<evidence type="ECO:0000256" key="2">
    <source>
        <dbReference type="ARBA" id="ARBA00022448"/>
    </source>
</evidence>
<keyword evidence="6" id="KW-0614">Plasmid</keyword>
<dbReference type="PROSITE" id="PS50893">
    <property type="entry name" value="ABC_TRANSPORTER_2"/>
    <property type="match status" value="1"/>
</dbReference>
<name>E4PXL6_STAAU</name>
<dbReference type="CDD" id="cd03268">
    <property type="entry name" value="ABC_BcrA_bacitracin_resist"/>
    <property type="match status" value="1"/>
</dbReference>
<organism evidence="6">
    <name type="scientific">Staphylococcus aureus</name>
    <dbReference type="NCBI Taxonomy" id="1280"/>
    <lineage>
        <taxon>Bacteria</taxon>
        <taxon>Bacillati</taxon>
        <taxon>Bacillota</taxon>
        <taxon>Bacilli</taxon>
        <taxon>Bacillales</taxon>
        <taxon>Staphylococcaceae</taxon>
        <taxon>Staphylococcus</taxon>
    </lineage>
</organism>
<dbReference type="EMBL" id="CP002139">
    <property type="protein sequence ID" value="ADM28976.1"/>
    <property type="molecule type" value="Genomic_DNA"/>
</dbReference>
<dbReference type="GO" id="GO:0016887">
    <property type="term" value="F:ATP hydrolysis activity"/>
    <property type="evidence" value="ECO:0007669"/>
    <property type="project" value="InterPro"/>
</dbReference>
<protein>
    <submittedName>
        <fullName evidence="6">BcrA</fullName>
    </submittedName>
</protein>
<dbReference type="InterPro" id="IPR027417">
    <property type="entry name" value="P-loop_NTPase"/>
</dbReference>
<dbReference type="PANTHER" id="PTHR43335:SF8">
    <property type="entry name" value="ABC TRANSPORTER, ATP-BINDING PROTEIN"/>
    <property type="match status" value="1"/>
</dbReference>
<evidence type="ECO:0000256" key="3">
    <source>
        <dbReference type="ARBA" id="ARBA00022741"/>
    </source>
</evidence>
<dbReference type="PROSITE" id="PS00211">
    <property type="entry name" value="ABC_TRANSPORTER_1"/>
    <property type="match status" value="1"/>
</dbReference>
<dbReference type="SMART" id="SM00382">
    <property type="entry name" value="AAA"/>
    <property type="match status" value="1"/>
</dbReference>
<feature type="domain" description="ABC transporter" evidence="5">
    <location>
        <begin position="11"/>
        <end position="239"/>
    </location>
</feature>
<proteinExistence type="inferred from homology"/>
<geneLocation type="plasmid" evidence="7">
    <name>p18806-P03</name>
</geneLocation>
<evidence type="ECO:0000256" key="4">
    <source>
        <dbReference type="ARBA" id="ARBA00022840"/>
    </source>
</evidence>
<dbReference type="PANTHER" id="PTHR43335">
    <property type="entry name" value="ABC TRANSPORTER, ATP-BINDING PROTEIN"/>
    <property type="match status" value="1"/>
</dbReference>
<dbReference type="Pfam" id="PF00005">
    <property type="entry name" value="ABC_tran"/>
    <property type="match status" value="1"/>
</dbReference>
<accession>E4PXL6</accession>
<comment type="similarity">
    <text evidence="1">Belongs to the ABC transporter superfamily.</text>
</comment>
<keyword evidence="2" id="KW-0813">Transport</keyword>
<dbReference type="SUPFAM" id="SSF52540">
    <property type="entry name" value="P-loop containing nucleoside triphosphate hydrolases"/>
    <property type="match status" value="1"/>
</dbReference>
<reference evidence="6" key="1">
    <citation type="journal article" date="2010" name="J. Clin. Microbiol.">
        <title>Complete nucleotide sequence analysis of plasmids in strains of Staphylococcus aureus clone USA300 reveals a high level of identity among isolates with closely related core genome sequences.</title>
        <authorList>
            <person name="Kennedy A.D."/>
            <person name="Porcella S.F."/>
            <person name="Martens C."/>
            <person name="Whitney A.R."/>
            <person name="Braughton K.R."/>
            <person name="Chen L."/>
            <person name="Craig C.T."/>
            <person name="Tenover F.C."/>
            <person name="Kreiswirth B.N."/>
            <person name="Musser J.M."/>
            <person name="Deleo F.R."/>
        </authorList>
    </citation>
    <scope>NUCLEOTIDE SEQUENCE</scope>
    <source>
        <strain evidence="6">18805</strain>
        <strain evidence="7">18806</strain>
        <strain evidence="8">18809</strain>
        <strain evidence="9">18810</strain>
        <strain evidence="10">LAC</strain>
        <plasmid evidence="6">p18805-P03</plasmid>
        <plasmid evidence="7">p18806-P03</plasmid>
        <plasmid evidence="8">p18809-P03</plasmid>
        <plasmid evidence="9">p18810-P03</plasmid>
        <plasmid evidence="10">pLAC-P03</plasmid>
    </source>
</reference>
<evidence type="ECO:0000313" key="10">
    <source>
        <dbReference type="EMBL" id="ADM29224.1"/>
    </source>
</evidence>
<dbReference type="EMBL" id="CP002149">
    <property type="protein sequence ID" value="ADM29224.1"/>
    <property type="molecule type" value="Genomic_DNA"/>
</dbReference>
<dbReference type="InterPro" id="IPR017871">
    <property type="entry name" value="ABC_transporter-like_CS"/>
</dbReference>
<evidence type="ECO:0000259" key="5">
    <source>
        <dbReference type="PROSITE" id="PS50893"/>
    </source>
</evidence>
<dbReference type="EMBL" id="CP002134">
    <property type="protein sequence ID" value="ADM28853.1"/>
    <property type="molecule type" value="Genomic_DNA"/>
</dbReference>
<evidence type="ECO:0000313" key="9">
    <source>
        <dbReference type="EMBL" id="ADM29018.1"/>
    </source>
</evidence>
<sequence length="312" mass="35148">MPEVKNLNNIIEINNLTKQYGSQIAVNNLSITVESGQIYGFLGRNGAGKTTTIRMLLGLIKPTKGNIKIFEKEFESNKTEILKNIGAMVETPGFYSNLTAKENLTINAKILGIQKENAIEEVLEIVGLASEKVKLFKNYSLGMKQRLGIARALLHNPELLILDEPTNGLDPIGIKEIRKLIKDLAQSRNITILISSHILSEIEQLVDKVGIIHNGVLLEEIMYEDLKKKNRQFISISVSDEEKVACLLETNFGIYDYKIKENGEFKIYSHIDRQQEINRLLVLNNIDVFQMRVIEDNLETYFEDLVGGGTIG</sequence>
<gene>
    <name evidence="6" type="ORF">SUA_0029</name>
    <name evidence="7" type="ORF">SUC_0027</name>
    <name evidence="8" type="ORF">SUI_0027p2</name>
    <name evidence="9" type="ORF">SUJ_0028p2</name>
    <name evidence="10" type="ORF">SUP_0028</name>
</gene>
<geneLocation type="plasmid" evidence="6">
    <name>p18805-P03</name>
</geneLocation>
<dbReference type="EMBL" id="CP002132">
    <property type="protein sequence ID" value="ADM28812.1"/>
    <property type="molecule type" value="Genomic_DNA"/>
</dbReference>
<evidence type="ECO:0000313" key="6">
    <source>
        <dbReference type="EMBL" id="ADM28812.1"/>
    </source>
</evidence>